<organism evidence="6">
    <name type="scientific">hydrothermal vent metagenome</name>
    <dbReference type="NCBI Taxonomy" id="652676"/>
    <lineage>
        <taxon>unclassified sequences</taxon>
        <taxon>metagenomes</taxon>
        <taxon>ecological metagenomes</taxon>
    </lineage>
</organism>
<keyword evidence="2 5" id="KW-0812">Transmembrane</keyword>
<evidence type="ECO:0000256" key="1">
    <source>
        <dbReference type="ARBA" id="ARBA00004127"/>
    </source>
</evidence>
<dbReference type="InterPro" id="IPR007318">
    <property type="entry name" value="Phopholipid_MeTrfase"/>
</dbReference>
<feature type="transmembrane region" description="Helical" evidence="5">
    <location>
        <begin position="36"/>
        <end position="55"/>
    </location>
</feature>
<protein>
    <recommendedName>
        <fullName evidence="7">Steroid 5-alpha reductase C-terminal domain-containing protein</fullName>
    </recommendedName>
</protein>
<evidence type="ECO:0000256" key="5">
    <source>
        <dbReference type="SAM" id="Phobius"/>
    </source>
</evidence>
<name>A0A3B1CKN8_9ZZZZ</name>
<keyword evidence="4 5" id="KW-0472">Membrane</keyword>
<evidence type="ECO:0000256" key="4">
    <source>
        <dbReference type="ARBA" id="ARBA00023136"/>
    </source>
</evidence>
<dbReference type="Gene3D" id="1.20.120.1630">
    <property type="match status" value="1"/>
</dbReference>
<evidence type="ECO:0000256" key="3">
    <source>
        <dbReference type="ARBA" id="ARBA00022989"/>
    </source>
</evidence>
<dbReference type="PANTHER" id="PTHR43847">
    <property type="entry name" value="BLL3993 PROTEIN"/>
    <property type="match status" value="1"/>
</dbReference>
<proteinExistence type="predicted"/>
<evidence type="ECO:0008006" key="7">
    <source>
        <dbReference type="Google" id="ProtNLM"/>
    </source>
</evidence>
<evidence type="ECO:0000313" key="6">
    <source>
        <dbReference type="EMBL" id="VAX28842.1"/>
    </source>
</evidence>
<feature type="transmembrane region" description="Helical" evidence="5">
    <location>
        <begin position="139"/>
        <end position="156"/>
    </location>
</feature>
<feature type="transmembrane region" description="Helical" evidence="5">
    <location>
        <begin position="75"/>
        <end position="95"/>
    </location>
</feature>
<dbReference type="EMBL" id="UOGD01000431">
    <property type="protein sequence ID" value="VAX28842.1"/>
    <property type="molecule type" value="Genomic_DNA"/>
</dbReference>
<keyword evidence="3 5" id="KW-1133">Transmembrane helix</keyword>
<feature type="transmembrane region" description="Helical" evidence="5">
    <location>
        <begin position="115"/>
        <end position="133"/>
    </location>
</feature>
<dbReference type="PANTHER" id="PTHR43847:SF1">
    <property type="entry name" value="BLL3993 PROTEIN"/>
    <property type="match status" value="1"/>
</dbReference>
<dbReference type="GO" id="GO:0012505">
    <property type="term" value="C:endomembrane system"/>
    <property type="evidence" value="ECO:0007669"/>
    <property type="project" value="UniProtKB-SubCell"/>
</dbReference>
<dbReference type="AlphaFoldDB" id="A0A3B1CKN8"/>
<sequence length="186" mass="22049">MNLIFTITYSIWLLSEILINRLLRSKETDKQNVDKGSIYFIWVIIFVSIFTAVFISNKYYIPLLKNFNIEYFGLLLIYTGLILRLAIIRTLGNFFTVDVTIKQNHRIKKDGFYKYLRHPSYSASLLSFIGFGISLNNLFSLMLVFILILTAFIFRIKIEERILIEHFGPDYLDYKKNTKRIIPFIY</sequence>
<accession>A0A3B1CKN8</accession>
<reference evidence="6" key="1">
    <citation type="submission" date="2018-06" db="EMBL/GenBank/DDBJ databases">
        <authorList>
            <person name="Zhirakovskaya E."/>
        </authorList>
    </citation>
    <scope>NUCLEOTIDE SEQUENCE</scope>
</reference>
<comment type="subcellular location">
    <subcellularLocation>
        <location evidence="1">Endomembrane system</location>
        <topology evidence="1">Multi-pass membrane protein</topology>
    </subcellularLocation>
</comment>
<evidence type="ECO:0000256" key="2">
    <source>
        <dbReference type="ARBA" id="ARBA00022692"/>
    </source>
</evidence>
<feature type="transmembrane region" description="Helical" evidence="5">
    <location>
        <begin position="6"/>
        <end position="24"/>
    </location>
</feature>
<gene>
    <name evidence="6" type="ORF">MNBD_IGNAVI01-1805</name>
</gene>
<dbReference type="Pfam" id="PF04191">
    <property type="entry name" value="PEMT"/>
    <property type="match status" value="1"/>
</dbReference>
<dbReference type="InterPro" id="IPR052527">
    <property type="entry name" value="Metal_cation-efflux_comp"/>
</dbReference>